<proteinExistence type="predicted"/>
<dbReference type="EMBL" id="MGEQ01000010">
    <property type="protein sequence ID" value="OGL86196.1"/>
    <property type="molecule type" value="Genomic_DNA"/>
</dbReference>
<feature type="transmembrane region" description="Helical" evidence="1">
    <location>
        <begin position="223"/>
        <end position="243"/>
    </location>
</feature>
<keyword evidence="1" id="KW-0472">Membrane</keyword>
<evidence type="ECO:0000313" key="3">
    <source>
        <dbReference type="EMBL" id="OGL86196.1"/>
    </source>
</evidence>
<sequence length="306" mass="33287">MGGLVKTKIGLILCVFASLAFTSIAQAKCEKPTTITDLAKIGQDGEKAFMDPEGVARLLAFAIRAREQVLPCLQDKITPRDASAFHRLMALSAFTQKDLSRVSAEFHAARKFEPGYEFPIDVVPEGHRLRKLYDQAAALEDGKLEPVFPPDGGYVTVGGVRGAARPEKTPVIIQVFDPFNKILETRYLQPGEKLPVWGKNPFGITAKDLGIDNKSAWTTPKTWYISAGVAAVMTGVLYVVAMYNKSQFENTSNLDTADSDRNLQGSMDRANAFGTASIVTGALTLGFTGLGVGFQFIPDEKPRSHE</sequence>
<accession>A0A1F7V6M6</accession>
<comment type="caution">
    <text evidence="3">The sequence shown here is derived from an EMBL/GenBank/DDBJ whole genome shotgun (WGS) entry which is preliminary data.</text>
</comment>
<name>A0A1F7V6M6_9BACT</name>
<dbReference type="Proteomes" id="UP000176593">
    <property type="component" value="Unassembled WGS sequence"/>
</dbReference>
<keyword evidence="1" id="KW-1133">Transmembrane helix</keyword>
<feature type="chain" id="PRO_5009533208" evidence="2">
    <location>
        <begin position="28"/>
        <end position="306"/>
    </location>
</feature>
<protein>
    <submittedName>
        <fullName evidence="3">Uncharacterized protein</fullName>
    </submittedName>
</protein>
<feature type="transmembrane region" description="Helical" evidence="1">
    <location>
        <begin position="272"/>
        <end position="297"/>
    </location>
</feature>
<evidence type="ECO:0000313" key="4">
    <source>
        <dbReference type="Proteomes" id="UP000176593"/>
    </source>
</evidence>
<gene>
    <name evidence="3" type="ORF">A3I41_01325</name>
</gene>
<evidence type="ECO:0000256" key="1">
    <source>
        <dbReference type="SAM" id="Phobius"/>
    </source>
</evidence>
<keyword evidence="1" id="KW-0812">Transmembrane</keyword>
<dbReference type="AlphaFoldDB" id="A0A1F7V6M6"/>
<keyword evidence="2" id="KW-0732">Signal</keyword>
<reference evidence="3 4" key="1">
    <citation type="journal article" date="2016" name="Nat. Commun.">
        <title>Thousands of microbial genomes shed light on interconnected biogeochemical processes in an aquifer system.</title>
        <authorList>
            <person name="Anantharaman K."/>
            <person name="Brown C.T."/>
            <person name="Hug L.A."/>
            <person name="Sharon I."/>
            <person name="Castelle C.J."/>
            <person name="Probst A.J."/>
            <person name="Thomas B.C."/>
            <person name="Singh A."/>
            <person name="Wilkins M.J."/>
            <person name="Karaoz U."/>
            <person name="Brodie E.L."/>
            <person name="Williams K.H."/>
            <person name="Hubbard S.S."/>
            <person name="Banfield J.F."/>
        </authorList>
    </citation>
    <scope>NUCLEOTIDE SEQUENCE [LARGE SCALE GENOMIC DNA]</scope>
</reference>
<feature type="signal peptide" evidence="2">
    <location>
        <begin position="1"/>
        <end position="27"/>
    </location>
</feature>
<organism evidence="3 4">
    <name type="scientific">Candidatus Uhrbacteria bacterium RIFCSPLOWO2_02_FULL_48_18</name>
    <dbReference type="NCBI Taxonomy" id="1802408"/>
    <lineage>
        <taxon>Bacteria</taxon>
        <taxon>Candidatus Uhriibacteriota</taxon>
    </lineage>
</organism>
<evidence type="ECO:0000256" key="2">
    <source>
        <dbReference type="SAM" id="SignalP"/>
    </source>
</evidence>